<comment type="caution">
    <text evidence="1">The sequence shown here is derived from an EMBL/GenBank/DDBJ whole genome shotgun (WGS) entry which is preliminary data.</text>
</comment>
<evidence type="ECO:0000313" key="2">
    <source>
        <dbReference type="Proteomes" id="UP000611708"/>
    </source>
</evidence>
<organism evidence="1 2">
    <name type="scientific">Microvirga terrestris</name>
    <dbReference type="NCBI Taxonomy" id="2791024"/>
    <lineage>
        <taxon>Bacteria</taxon>
        <taxon>Pseudomonadati</taxon>
        <taxon>Pseudomonadota</taxon>
        <taxon>Alphaproteobacteria</taxon>
        <taxon>Hyphomicrobiales</taxon>
        <taxon>Methylobacteriaceae</taxon>
        <taxon>Microvirga</taxon>
    </lineage>
</organism>
<dbReference type="RefSeq" id="WP_196264697.1">
    <property type="nucleotide sequence ID" value="NZ_JADQDN010000007.1"/>
</dbReference>
<dbReference type="SUPFAM" id="SSF51120">
    <property type="entry name" value="beta-Roll"/>
    <property type="match status" value="1"/>
</dbReference>
<accession>A0ABS0HV06</accession>
<keyword evidence="2" id="KW-1185">Reference proteome</keyword>
<dbReference type="EMBL" id="JADQDN010000007">
    <property type="protein sequence ID" value="MBF9197336.1"/>
    <property type="molecule type" value="Genomic_DNA"/>
</dbReference>
<dbReference type="Proteomes" id="UP000611708">
    <property type="component" value="Unassembled WGS sequence"/>
</dbReference>
<dbReference type="InterPro" id="IPR011049">
    <property type="entry name" value="Serralysin-like_metalloprot_C"/>
</dbReference>
<gene>
    <name evidence="1" type="ORF">I2H36_14925</name>
</gene>
<evidence type="ECO:0000313" key="1">
    <source>
        <dbReference type="EMBL" id="MBF9197336.1"/>
    </source>
</evidence>
<proteinExistence type="predicted"/>
<reference evidence="1 2" key="1">
    <citation type="submission" date="2020-11" db="EMBL/GenBank/DDBJ databases">
        <authorList>
            <person name="Kim M.K."/>
        </authorList>
    </citation>
    <scope>NUCLEOTIDE SEQUENCE [LARGE SCALE GENOMIC DNA]</scope>
    <source>
        <strain evidence="1 2">BT290</strain>
    </source>
</reference>
<name>A0ABS0HV06_9HYPH</name>
<sequence length="190" mass="20809">MTITVADQAVSDGSMVTGKGVFTWADGRKDSAGDVVLTHNDGEITMSSTFGSTQETRIVARTPGESLMVGSAGNDAFVFGEKFGHKMVADFQIVVKSGDVTNFKQSVFKDEKYLFKDMKQVGSYVVITVDHDNSITLKNVMLASMQAGDFRILAKDSTIKFTPENTSSMRPTTKLYYLPLVVDYHLHVNS</sequence>
<protein>
    <submittedName>
        <fullName evidence="1">Uncharacterized protein</fullName>
    </submittedName>
</protein>